<dbReference type="InterPro" id="IPR058163">
    <property type="entry name" value="LysR-type_TF_proteobact-type"/>
</dbReference>
<evidence type="ECO:0000256" key="1">
    <source>
        <dbReference type="ARBA" id="ARBA00009437"/>
    </source>
</evidence>
<dbReference type="InterPro" id="IPR005119">
    <property type="entry name" value="LysR_subst-bd"/>
</dbReference>
<keyword evidence="7" id="KW-1185">Reference proteome</keyword>
<dbReference type="PROSITE" id="PS50931">
    <property type="entry name" value="HTH_LYSR"/>
    <property type="match status" value="1"/>
</dbReference>
<sequence length="309" mass="34226">MLNPQTYPRRLAALPGLRAFEAVARLGSVRQAAAELHVTPGAVSQQVKALEAEIGGALVQRQGTGIVLTRMGQEVKDDLTAAFRILARVSDRMRKGLKGLSLRLRIEDPALAANWLLTRLQRYRSRADSVDVVLETATSWSHMEPDAFDFDIRFGLGDWEDVTAHRLFADEVFPVCSPRLLTKHPLNEPRDLSHHTLLHLDWTGQAVIWPDWPAWLRVAGVPDIDTTRGIHFTDFALCLQAAVAGQGVSLGTTAVVADALSDGRLVAPFEKSILTPFAYYVVHAPDVMKRPEAKGFLDWILEEARLTEV</sequence>
<evidence type="ECO:0000313" key="7">
    <source>
        <dbReference type="Proteomes" id="UP001271769"/>
    </source>
</evidence>
<dbReference type="SUPFAM" id="SSF53850">
    <property type="entry name" value="Periplasmic binding protein-like II"/>
    <property type="match status" value="1"/>
</dbReference>
<dbReference type="InterPro" id="IPR036388">
    <property type="entry name" value="WH-like_DNA-bd_sf"/>
</dbReference>
<accession>A0ABU5DSU2</accession>
<name>A0ABU5DSU2_9PROT</name>
<dbReference type="InterPro" id="IPR000847">
    <property type="entry name" value="LysR_HTH_N"/>
</dbReference>
<feature type="domain" description="HTH lysR-type" evidence="5">
    <location>
        <begin position="17"/>
        <end position="69"/>
    </location>
</feature>
<dbReference type="PANTHER" id="PTHR30537:SF74">
    <property type="entry name" value="HTH-TYPE TRANSCRIPTIONAL REGULATOR TRPI"/>
    <property type="match status" value="1"/>
</dbReference>
<keyword evidence="2" id="KW-0805">Transcription regulation</keyword>
<dbReference type="SUPFAM" id="SSF46785">
    <property type="entry name" value="Winged helix' DNA-binding domain"/>
    <property type="match status" value="1"/>
</dbReference>
<reference evidence="6 7" key="1">
    <citation type="journal article" date="2013" name="Antonie Van Leeuwenhoek">
        <title>Dongia rigui sp. nov., isolated from freshwater of a large wetland in Korea.</title>
        <authorList>
            <person name="Baik K.S."/>
            <person name="Hwang Y.M."/>
            <person name="Choi J.S."/>
            <person name="Kwon J."/>
            <person name="Seong C.N."/>
        </authorList>
    </citation>
    <scope>NUCLEOTIDE SEQUENCE [LARGE SCALE GENOMIC DNA]</scope>
    <source>
        <strain evidence="6 7">04SU4-P</strain>
    </source>
</reference>
<keyword evidence="4" id="KW-0804">Transcription</keyword>
<evidence type="ECO:0000256" key="4">
    <source>
        <dbReference type="ARBA" id="ARBA00023163"/>
    </source>
</evidence>
<dbReference type="Proteomes" id="UP001271769">
    <property type="component" value="Unassembled WGS sequence"/>
</dbReference>
<dbReference type="Pfam" id="PF03466">
    <property type="entry name" value="LysR_substrate"/>
    <property type="match status" value="1"/>
</dbReference>
<evidence type="ECO:0000256" key="2">
    <source>
        <dbReference type="ARBA" id="ARBA00023015"/>
    </source>
</evidence>
<comment type="similarity">
    <text evidence="1">Belongs to the LysR transcriptional regulatory family.</text>
</comment>
<dbReference type="CDD" id="cd08432">
    <property type="entry name" value="PBP2_GcdR_TrpI_HvrB_AmpR_like"/>
    <property type="match status" value="1"/>
</dbReference>
<protein>
    <submittedName>
        <fullName evidence="6">LysR substrate-binding domain-containing protein</fullName>
    </submittedName>
</protein>
<dbReference type="Gene3D" id="1.10.10.10">
    <property type="entry name" value="Winged helix-like DNA-binding domain superfamily/Winged helix DNA-binding domain"/>
    <property type="match status" value="1"/>
</dbReference>
<evidence type="ECO:0000259" key="5">
    <source>
        <dbReference type="PROSITE" id="PS50931"/>
    </source>
</evidence>
<comment type="caution">
    <text evidence="6">The sequence shown here is derived from an EMBL/GenBank/DDBJ whole genome shotgun (WGS) entry which is preliminary data.</text>
</comment>
<dbReference type="EMBL" id="JAXCLX010000001">
    <property type="protein sequence ID" value="MDY0870443.1"/>
    <property type="molecule type" value="Genomic_DNA"/>
</dbReference>
<dbReference type="InterPro" id="IPR036390">
    <property type="entry name" value="WH_DNA-bd_sf"/>
</dbReference>
<dbReference type="Gene3D" id="3.40.190.10">
    <property type="entry name" value="Periplasmic binding protein-like II"/>
    <property type="match status" value="2"/>
</dbReference>
<evidence type="ECO:0000256" key="3">
    <source>
        <dbReference type="ARBA" id="ARBA00023125"/>
    </source>
</evidence>
<dbReference type="RefSeq" id="WP_320498677.1">
    <property type="nucleotide sequence ID" value="NZ_JAXCLX010000001.1"/>
</dbReference>
<dbReference type="PANTHER" id="PTHR30537">
    <property type="entry name" value="HTH-TYPE TRANSCRIPTIONAL REGULATOR"/>
    <property type="match status" value="1"/>
</dbReference>
<gene>
    <name evidence="6" type="ORF">SMD31_00845</name>
</gene>
<proteinExistence type="inferred from homology"/>
<evidence type="ECO:0000313" key="6">
    <source>
        <dbReference type="EMBL" id="MDY0870443.1"/>
    </source>
</evidence>
<organism evidence="6 7">
    <name type="scientific">Dongia rigui</name>
    <dbReference type="NCBI Taxonomy" id="940149"/>
    <lineage>
        <taxon>Bacteria</taxon>
        <taxon>Pseudomonadati</taxon>
        <taxon>Pseudomonadota</taxon>
        <taxon>Alphaproteobacteria</taxon>
        <taxon>Rhodospirillales</taxon>
        <taxon>Dongiaceae</taxon>
        <taxon>Dongia</taxon>
    </lineage>
</organism>
<dbReference type="Pfam" id="PF00126">
    <property type="entry name" value="HTH_1"/>
    <property type="match status" value="1"/>
</dbReference>
<keyword evidence="3" id="KW-0238">DNA-binding</keyword>